<dbReference type="HOGENOM" id="CLU_2904264_0_0_1"/>
<dbReference type="EMBL" id="JH659340">
    <property type="protein sequence ID" value="EXK30379.1"/>
    <property type="molecule type" value="Genomic_DNA"/>
</dbReference>
<evidence type="ECO:0008006" key="2">
    <source>
        <dbReference type="Google" id="ProtNLM"/>
    </source>
</evidence>
<organism evidence="1">
    <name type="scientific">Fusarium oxysporum f. sp. melonis 26406</name>
    <dbReference type="NCBI Taxonomy" id="1089452"/>
    <lineage>
        <taxon>Eukaryota</taxon>
        <taxon>Fungi</taxon>
        <taxon>Dikarya</taxon>
        <taxon>Ascomycota</taxon>
        <taxon>Pezizomycotina</taxon>
        <taxon>Sordariomycetes</taxon>
        <taxon>Hypocreomycetidae</taxon>
        <taxon>Hypocreales</taxon>
        <taxon>Nectriaceae</taxon>
        <taxon>Fusarium</taxon>
        <taxon>Fusarium oxysporum species complex</taxon>
    </lineage>
</organism>
<evidence type="ECO:0000313" key="1">
    <source>
        <dbReference type="EMBL" id="EXK30379.1"/>
    </source>
</evidence>
<dbReference type="VEuPathDB" id="FungiDB:FOMG_13192"/>
<reference evidence="1" key="1">
    <citation type="submission" date="2012-04" db="EMBL/GenBank/DDBJ databases">
        <title>The Genome Sequence of Fusarium oxysporum melonis.</title>
        <authorList>
            <consortium name="The Broad Institute Genome Sequencing Platform"/>
            <person name="Ma L.-J."/>
            <person name="Gale L.R."/>
            <person name="Schwartz D.C."/>
            <person name="Zhou S."/>
            <person name="Corby-Kistler H."/>
            <person name="Young S.K."/>
            <person name="Zeng Q."/>
            <person name="Gargeya S."/>
            <person name="Fitzgerald M."/>
            <person name="Haas B."/>
            <person name="Abouelleil A."/>
            <person name="Alvarado L."/>
            <person name="Arachchi H.M."/>
            <person name="Berlin A."/>
            <person name="Brown A."/>
            <person name="Chapman S.B."/>
            <person name="Chen Z."/>
            <person name="Dunbar C."/>
            <person name="Freedman E."/>
            <person name="Gearin G."/>
            <person name="Goldberg J."/>
            <person name="Griggs A."/>
            <person name="Gujja S."/>
            <person name="Heiman D."/>
            <person name="Howarth C."/>
            <person name="Larson L."/>
            <person name="Lui A."/>
            <person name="MacDonald P.J.P."/>
            <person name="Montmayeur A."/>
            <person name="Murphy C."/>
            <person name="Neiman D."/>
            <person name="Pearson M."/>
            <person name="Priest M."/>
            <person name="Roberts A."/>
            <person name="Saif S."/>
            <person name="Shea T."/>
            <person name="Shenoy N."/>
            <person name="Sisk P."/>
            <person name="Stolte C."/>
            <person name="Sykes S."/>
            <person name="Wortman J."/>
            <person name="Nusbaum C."/>
            <person name="Birren B."/>
        </authorList>
    </citation>
    <scope>NUCLEOTIDE SEQUENCE</scope>
    <source>
        <strain evidence="1">26406</strain>
    </source>
</reference>
<dbReference type="AlphaFoldDB" id="W9ZEX1"/>
<sequence length="62" mass="6598">MDPLSITAGVVGVAVPALRCSLQLRKTIQAILDASSEITSIGEELLTIECLIGSGDRWVSLW</sequence>
<accession>W9ZEX1</accession>
<protein>
    <recommendedName>
        <fullName evidence="2">Fungal N-terminal domain-containing protein</fullName>
    </recommendedName>
</protein>
<proteinExistence type="predicted"/>
<reference evidence="1" key="2">
    <citation type="submission" date="2012-05" db="EMBL/GenBank/DDBJ databases">
        <title>Annotation of the Genome Sequence of Fusarium oxysporum f. sp. melonis 26406.</title>
        <authorList>
            <consortium name="The Broad Institute Genomics Platform"/>
            <person name="Ma L.-J."/>
            <person name="Corby-Kistler H."/>
            <person name="Broz K."/>
            <person name="Gale L.R."/>
            <person name="Jonkers W."/>
            <person name="O'Donnell K."/>
            <person name="Ploetz R."/>
            <person name="Steinberg C."/>
            <person name="Schwartz D.C."/>
            <person name="VanEtten H."/>
            <person name="Zhou S."/>
            <person name="Young S.K."/>
            <person name="Zeng Q."/>
            <person name="Gargeya S."/>
            <person name="Fitzgerald M."/>
            <person name="Abouelleil A."/>
            <person name="Alvarado L."/>
            <person name="Chapman S.B."/>
            <person name="Gainer-Dewar J."/>
            <person name="Goldberg J."/>
            <person name="Griggs A."/>
            <person name="Gujja S."/>
            <person name="Hansen M."/>
            <person name="Howarth C."/>
            <person name="Imamovic A."/>
            <person name="Ireland A."/>
            <person name="Larimer J."/>
            <person name="McCowan C."/>
            <person name="Murphy C."/>
            <person name="Pearson M."/>
            <person name="Poon T.W."/>
            <person name="Priest M."/>
            <person name="Roberts A."/>
            <person name="Saif S."/>
            <person name="Shea T."/>
            <person name="Sykes S."/>
            <person name="Wortman J."/>
            <person name="Nusbaum C."/>
            <person name="Birren B."/>
        </authorList>
    </citation>
    <scope>NUCLEOTIDE SEQUENCE</scope>
    <source>
        <strain evidence="1">26406</strain>
    </source>
</reference>
<dbReference type="Proteomes" id="UP000030703">
    <property type="component" value="Unassembled WGS sequence"/>
</dbReference>
<name>W9ZEX1_FUSOX</name>
<gene>
    <name evidence="1" type="ORF">FOMG_13192</name>
</gene>